<comment type="similarity">
    <text evidence="1">Belongs to the oxygen-dependent FAD-linked oxidoreductase family.</text>
</comment>
<dbReference type="PROSITE" id="PS51387">
    <property type="entry name" value="FAD_PCMH"/>
    <property type="match status" value="1"/>
</dbReference>
<keyword evidence="3" id="KW-0274">FAD</keyword>
<keyword evidence="4" id="KW-0560">Oxidoreductase</keyword>
<dbReference type="InterPro" id="IPR016169">
    <property type="entry name" value="FAD-bd_PCMH_sub2"/>
</dbReference>
<evidence type="ECO:0000256" key="2">
    <source>
        <dbReference type="ARBA" id="ARBA00022630"/>
    </source>
</evidence>
<dbReference type="InterPro" id="IPR006094">
    <property type="entry name" value="Oxid_FAD_bind_N"/>
</dbReference>
<evidence type="ECO:0000256" key="1">
    <source>
        <dbReference type="ARBA" id="ARBA00005466"/>
    </source>
</evidence>
<keyword evidence="2" id="KW-0285">Flavoprotein</keyword>
<keyword evidence="8" id="KW-1185">Reference proteome</keyword>
<accession>A0A9W4ISB8</accession>
<dbReference type="EMBL" id="CAJVPG010000099">
    <property type="protein sequence ID" value="CAG8329311.1"/>
    <property type="molecule type" value="Genomic_DNA"/>
</dbReference>
<evidence type="ECO:0000256" key="4">
    <source>
        <dbReference type="ARBA" id="ARBA00023002"/>
    </source>
</evidence>
<dbReference type="InterPro" id="IPR036318">
    <property type="entry name" value="FAD-bd_PCMH-like_sf"/>
</dbReference>
<evidence type="ECO:0000259" key="6">
    <source>
        <dbReference type="PROSITE" id="PS51387"/>
    </source>
</evidence>
<dbReference type="PANTHER" id="PTHR42973">
    <property type="entry name" value="BINDING OXIDOREDUCTASE, PUTATIVE (AFU_ORTHOLOGUE AFUA_1G17690)-RELATED"/>
    <property type="match status" value="1"/>
</dbReference>
<dbReference type="GO" id="GO:0016491">
    <property type="term" value="F:oxidoreductase activity"/>
    <property type="evidence" value="ECO:0007669"/>
    <property type="project" value="UniProtKB-KW"/>
</dbReference>
<evidence type="ECO:0000256" key="5">
    <source>
        <dbReference type="SAM" id="SignalP"/>
    </source>
</evidence>
<dbReference type="InterPro" id="IPR050416">
    <property type="entry name" value="FAD-linked_Oxidoreductase"/>
</dbReference>
<evidence type="ECO:0000256" key="3">
    <source>
        <dbReference type="ARBA" id="ARBA00022827"/>
    </source>
</evidence>
<comment type="caution">
    <text evidence="7">The sequence shown here is derived from an EMBL/GenBank/DDBJ whole genome shotgun (WGS) entry which is preliminary data.</text>
</comment>
<dbReference type="Pfam" id="PF01565">
    <property type="entry name" value="FAD_binding_4"/>
    <property type="match status" value="1"/>
</dbReference>
<dbReference type="OrthoDB" id="17560at2759"/>
<protein>
    <recommendedName>
        <fullName evidence="6">FAD-binding PCMH-type domain-containing protein</fullName>
    </recommendedName>
</protein>
<proteinExistence type="inferred from homology"/>
<keyword evidence="5" id="KW-0732">Signal</keyword>
<name>A0A9W4ISB8_9EURO</name>
<dbReference type="SUPFAM" id="SSF56176">
    <property type="entry name" value="FAD-binding/transporter-associated domain-like"/>
    <property type="match status" value="1"/>
</dbReference>
<evidence type="ECO:0000313" key="8">
    <source>
        <dbReference type="Proteomes" id="UP001152649"/>
    </source>
</evidence>
<dbReference type="Proteomes" id="UP001152649">
    <property type="component" value="Unassembled WGS sequence"/>
</dbReference>
<gene>
    <name evidence="7" type="ORF">PSALAMII_LOCUS2564</name>
</gene>
<sequence length="499" mass="55064">MLVYKVFYIILLAFHGAASSHDSDSTAQSPSTTACVNACADLRDEFGSRLHHPGNGNFNVWDGKQQEVQSACRVEPSTAEDVSKILAALVHHWCPFAVKSGGHAQNADDSVSVGGVTIDLNLINHIEVAQDQQTVDVGSGSTIYDIYHSLEVFNLTAIGARVADVGIGGFALGGGISNLAPKYGLAVDNILQYEVCLETSGAEHFVPLPLYLTYQIRQIVLPNATIVYVNENQHPDLYFALRGGMNNFGIVTQFTMGAFHQPKGLISQTDKIFSLTQKDAVTDEAFQLTTAWKNDTDMAFYYFFSYNSIADHFVLAFSEIYTQPILEPAPFEGLRQIPYESKTARIERMSTLSLEAASRTPSGNRNLFATVAYYPSARMDRHIMEIIEEEIEPVRKMAGFLSNVMFQPLYENVVRAGRERGGNALGIEAKGPLTVCILSATWSSRQDDDAVSSFVQRWIQRANSATTQAGVHHDWIYMSTTPIISKIRFQDMGNTTRKA</sequence>
<dbReference type="Gene3D" id="3.30.465.10">
    <property type="match status" value="1"/>
</dbReference>
<organism evidence="7 8">
    <name type="scientific">Penicillium salamii</name>
    <dbReference type="NCBI Taxonomy" id="1612424"/>
    <lineage>
        <taxon>Eukaryota</taxon>
        <taxon>Fungi</taxon>
        <taxon>Dikarya</taxon>
        <taxon>Ascomycota</taxon>
        <taxon>Pezizomycotina</taxon>
        <taxon>Eurotiomycetes</taxon>
        <taxon>Eurotiomycetidae</taxon>
        <taxon>Eurotiales</taxon>
        <taxon>Aspergillaceae</taxon>
        <taxon>Penicillium</taxon>
    </lineage>
</organism>
<dbReference type="InterPro" id="IPR016166">
    <property type="entry name" value="FAD-bd_PCMH"/>
</dbReference>
<dbReference type="PROSITE" id="PS51257">
    <property type="entry name" value="PROKAR_LIPOPROTEIN"/>
    <property type="match status" value="1"/>
</dbReference>
<dbReference type="AlphaFoldDB" id="A0A9W4ISB8"/>
<feature type="domain" description="FAD-binding PCMH-type" evidence="6">
    <location>
        <begin position="66"/>
        <end position="261"/>
    </location>
</feature>
<dbReference type="PANTHER" id="PTHR42973:SF13">
    <property type="entry name" value="FAD-BINDING PCMH-TYPE DOMAIN-CONTAINING PROTEIN"/>
    <property type="match status" value="1"/>
</dbReference>
<feature type="signal peptide" evidence="5">
    <location>
        <begin position="1"/>
        <end position="20"/>
    </location>
</feature>
<evidence type="ECO:0000313" key="7">
    <source>
        <dbReference type="EMBL" id="CAG8329311.1"/>
    </source>
</evidence>
<reference evidence="7" key="1">
    <citation type="submission" date="2021-07" db="EMBL/GenBank/DDBJ databases">
        <authorList>
            <person name="Branca A.L. A."/>
        </authorList>
    </citation>
    <scope>NUCLEOTIDE SEQUENCE</scope>
</reference>
<feature type="chain" id="PRO_5040747240" description="FAD-binding PCMH-type domain-containing protein" evidence="5">
    <location>
        <begin position="21"/>
        <end position="499"/>
    </location>
</feature>
<dbReference type="GO" id="GO:0071949">
    <property type="term" value="F:FAD binding"/>
    <property type="evidence" value="ECO:0007669"/>
    <property type="project" value="InterPro"/>
</dbReference>